<accession>A0A9P4S220</accession>
<dbReference type="Proteomes" id="UP000799429">
    <property type="component" value="Unassembled WGS sequence"/>
</dbReference>
<keyword evidence="2" id="KW-1185">Reference proteome</keyword>
<gene>
    <name evidence="1" type="ORF">M501DRAFT_999703</name>
</gene>
<evidence type="ECO:0000313" key="2">
    <source>
        <dbReference type="Proteomes" id="UP000799429"/>
    </source>
</evidence>
<evidence type="ECO:0000313" key="1">
    <source>
        <dbReference type="EMBL" id="KAF2834917.1"/>
    </source>
</evidence>
<proteinExistence type="predicted"/>
<organism evidence="1 2">
    <name type="scientific">Patellaria atrata CBS 101060</name>
    <dbReference type="NCBI Taxonomy" id="1346257"/>
    <lineage>
        <taxon>Eukaryota</taxon>
        <taxon>Fungi</taxon>
        <taxon>Dikarya</taxon>
        <taxon>Ascomycota</taxon>
        <taxon>Pezizomycotina</taxon>
        <taxon>Dothideomycetes</taxon>
        <taxon>Dothideomycetes incertae sedis</taxon>
        <taxon>Patellariales</taxon>
        <taxon>Patellariaceae</taxon>
        <taxon>Patellaria</taxon>
    </lineage>
</organism>
<protein>
    <submittedName>
        <fullName evidence="1">Uncharacterized protein</fullName>
    </submittedName>
</protein>
<reference evidence="1" key="1">
    <citation type="journal article" date="2020" name="Stud. Mycol.">
        <title>101 Dothideomycetes genomes: a test case for predicting lifestyles and emergence of pathogens.</title>
        <authorList>
            <person name="Haridas S."/>
            <person name="Albert R."/>
            <person name="Binder M."/>
            <person name="Bloem J."/>
            <person name="Labutti K."/>
            <person name="Salamov A."/>
            <person name="Andreopoulos B."/>
            <person name="Baker S."/>
            <person name="Barry K."/>
            <person name="Bills G."/>
            <person name="Bluhm B."/>
            <person name="Cannon C."/>
            <person name="Castanera R."/>
            <person name="Culley D."/>
            <person name="Daum C."/>
            <person name="Ezra D."/>
            <person name="Gonzalez J."/>
            <person name="Henrissat B."/>
            <person name="Kuo A."/>
            <person name="Liang C."/>
            <person name="Lipzen A."/>
            <person name="Lutzoni F."/>
            <person name="Magnuson J."/>
            <person name="Mondo S."/>
            <person name="Nolan M."/>
            <person name="Ohm R."/>
            <person name="Pangilinan J."/>
            <person name="Park H.-J."/>
            <person name="Ramirez L."/>
            <person name="Alfaro M."/>
            <person name="Sun H."/>
            <person name="Tritt A."/>
            <person name="Yoshinaga Y."/>
            <person name="Zwiers L.-H."/>
            <person name="Turgeon B."/>
            <person name="Goodwin S."/>
            <person name="Spatafora J."/>
            <person name="Crous P."/>
            <person name="Grigoriev I."/>
        </authorList>
    </citation>
    <scope>NUCLEOTIDE SEQUENCE</scope>
    <source>
        <strain evidence="1">CBS 101060</strain>
    </source>
</reference>
<dbReference type="AlphaFoldDB" id="A0A9P4S220"/>
<comment type="caution">
    <text evidence="1">The sequence shown here is derived from an EMBL/GenBank/DDBJ whole genome shotgun (WGS) entry which is preliminary data.</text>
</comment>
<dbReference type="EMBL" id="MU006113">
    <property type="protein sequence ID" value="KAF2834917.1"/>
    <property type="molecule type" value="Genomic_DNA"/>
</dbReference>
<sequence length="68" mass="8097">MSLYDQERNASMEFGVTNADMVEDLYSAQTELERVKRIFTRLHQCTESDEARKNLTVSHLFYRTYEID</sequence>
<name>A0A9P4S220_9PEZI</name>